<evidence type="ECO:0000313" key="11">
    <source>
        <dbReference type="EMBL" id="PZE20909.1"/>
    </source>
</evidence>
<dbReference type="EMBL" id="NHRJ02000004">
    <property type="protein sequence ID" value="PZE20909.1"/>
    <property type="molecule type" value="Genomic_DNA"/>
</dbReference>
<evidence type="ECO:0000256" key="8">
    <source>
        <dbReference type="ARBA" id="ARBA00023268"/>
    </source>
</evidence>
<dbReference type="Gene3D" id="3.40.47.10">
    <property type="match status" value="1"/>
</dbReference>
<protein>
    <recommendedName>
        <fullName evidence="13">Beta-ketoacyl-[acyl-carrier-protein] synthase III</fullName>
    </recommendedName>
</protein>
<keyword evidence="7" id="KW-0275">Fatty acid biosynthesis</keyword>
<evidence type="ECO:0000256" key="7">
    <source>
        <dbReference type="ARBA" id="ARBA00023160"/>
    </source>
</evidence>
<comment type="pathway">
    <text evidence="1">Lipid metabolism.</text>
</comment>
<dbReference type="PANTHER" id="PTHR43091">
    <property type="entry name" value="3-OXOACYL-[ACYL-CARRIER-PROTEIN] SYNTHASE"/>
    <property type="match status" value="1"/>
</dbReference>
<dbReference type="GO" id="GO:0006633">
    <property type="term" value="P:fatty acid biosynthetic process"/>
    <property type="evidence" value="ECO:0007669"/>
    <property type="project" value="UniProtKB-KW"/>
</dbReference>
<keyword evidence="12" id="KW-1185">Reference proteome</keyword>
<feature type="domain" description="Beta-ketoacyl-[acyl-carrier-protein] synthase III C-terminal" evidence="9">
    <location>
        <begin position="160"/>
        <end position="247"/>
    </location>
</feature>
<dbReference type="Proteomes" id="UP000214746">
    <property type="component" value="Unassembled WGS sequence"/>
</dbReference>
<keyword evidence="6" id="KW-0443">Lipid metabolism</keyword>
<comment type="similarity">
    <text evidence="2">Belongs to the thiolase-like superfamily. FabH family.</text>
</comment>
<evidence type="ECO:0000256" key="4">
    <source>
        <dbReference type="ARBA" id="ARBA00022679"/>
    </source>
</evidence>
<keyword evidence="4" id="KW-0808">Transferase</keyword>
<evidence type="ECO:0000313" key="12">
    <source>
        <dbReference type="Proteomes" id="UP000214746"/>
    </source>
</evidence>
<evidence type="ECO:0000256" key="2">
    <source>
        <dbReference type="ARBA" id="ARBA00008642"/>
    </source>
</evidence>
<organism evidence="11 12">
    <name type="scientific">Paenibacillus xerothermodurans</name>
    <dbReference type="NCBI Taxonomy" id="1977292"/>
    <lineage>
        <taxon>Bacteria</taxon>
        <taxon>Bacillati</taxon>
        <taxon>Bacillota</taxon>
        <taxon>Bacilli</taxon>
        <taxon>Bacillales</taxon>
        <taxon>Paenibacillaceae</taxon>
        <taxon>Paenibacillus</taxon>
    </lineage>
</organism>
<proteinExistence type="inferred from homology"/>
<comment type="caution">
    <text evidence="11">The sequence shown here is derived from an EMBL/GenBank/DDBJ whole genome shotgun (WGS) entry which is preliminary data.</text>
</comment>
<keyword evidence="3" id="KW-0444">Lipid biosynthesis</keyword>
<keyword evidence="8" id="KW-0511">Multifunctional enzyme</keyword>
<evidence type="ECO:0000259" key="9">
    <source>
        <dbReference type="Pfam" id="PF08541"/>
    </source>
</evidence>
<gene>
    <name evidence="11" type="ORF">CBW46_009435</name>
</gene>
<evidence type="ECO:0000256" key="5">
    <source>
        <dbReference type="ARBA" id="ARBA00022832"/>
    </source>
</evidence>
<dbReference type="PANTHER" id="PTHR43091:SF1">
    <property type="entry name" value="BETA-KETOACYL-[ACYL-CARRIER-PROTEIN] SYNTHASE III, CHLOROPLASTIC"/>
    <property type="match status" value="1"/>
</dbReference>
<sequence>MKSLYRPKTGWRRSKHSVKNGLLILPENNSLADEVARNEQSGSQRYRWLRAGQNSDKCRFGKIVETLDGLHGRSTCIIFSDGAGAFVLSADDTANTLGVIGSAIHSDGHYFDAAIVPGGGSKYPSPHNEETKYKIVMQGNKIFKLAVSRMSESIQQTLLRCGYTLDQVDWVIPHQANQRVIDAVGRTLDVPSEKMVSTIRYFGNNSAATIPLAMDHSIRSGKIKRGDIIAMAAFGGGLGWGSLLMQY</sequence>
<reference evidence="11" key="1">
    <citation type="submission" date="2018-06" db="EMBL/GenBank/DDBJ databases">
        <title>Paenibacillus xerothermodurans sp. nov. an extremely dry heat resistant spore forming bacterium isolated from the soil of Cape Canaveral, Florida.</title>
        <authorList>
            <person name="Seuylemezian A."/>
            <person name="Kaur N."/>
            <person name="Patil P."/>
            <person name="Patil P."/>
            <person name="Mayilraj S."/>
            <person name="Vaishampayan P."/>
        </authorList>
    </citation>
    <scope>NUCLEOTIDE SEQUENCE [LARGE SCALE GENOMIC DNA]</scope>
    <source>
        <strain evidence="11">ATCC 27380</strain>
    </source>
</reference>
<feature type="domain" description="Beta-ketoacyl-[acyl-carrier-protein] synthase III N-terminal" evidence="10">
    <location>
        <begin position="71"/>
        <end position="108"/>
    </location>
</feature>
<evidence type="ECO:0000256" key="1">
    <source>
        <dbReference type="ARBA" id="ARBA00005189"/>
    </source>
</evidence>
<dbReference type="SUPFAM" id="SSF53901">
    <property type="entry name" value="Thiolase-like"/>
    <property type="match status" value="1"/>
</dbReference>
<evidence type="ECO:0000256" key="6">
    <source>
        <dbReference type="ARBA" id="ARBA00023098"/>
    </source>
</evidence>
<keyword evidence="5" id="KW-0276">Fatty acid metabolism</keyword>
<evidence type="ECO:0008006" key="13">
    <source>
        <dbReference type="Google" id="ProtNLM"/>
    </source>
</evidence>
<name>A0A2W1N8J1_PAEXE</name>
<dbReference type="InterPro" id="IPR013751">
    <property type="entry name" value="ACP_syn_III_N"/>
</dbReference>
<accession>A0A2W1N8J1</accession>
<dbReference type="InterPro" id="IPR016039">
    <property type="entry name" value="Thiolase-like"/>
</dbReference>
<dbReference type="InterPro" id="IPR013747">
    <property type="entry name" value="ACP_syn_III_C"/>
</dbReference>
<dbReference type="GO" id="GO:0004315">
    <property type="term" value="F:3-oxoacyl-[acyl-carrier-protein] synthase activity"/>
    <property type="evidence" value="ECO:0007669"/>
    <property type="project" value="InterPro"/>
</dbReference>
<dbReference type="Pfam" id="PF08545">
    <property type="entry name" value="ACP_syn_III"/>
    <property type="match status" value="1"/>
</dbReference>
<dbReference type="AlphaFoldDB" id="A0A2W1N8J1"/>
<dbReference type="Pfam" id="PF08541">
    <property type="entry name" value="ACP_syn_III_C"/>
    <property type="match status" value="1"/>
</dbReference>
<evidence type="ECO:0000256" key="3">
    <source>
        <dbReference type="ARBA" id="ARBA00022516"/>
    </source>
</evidence>
<dbReference type="OrthoDB" id="9815506at2"/>
<evidence type="ECO:0000259" key="10">
    <source>
        <dbReference type="Pfam" id="PF08545"/>
    </source>
</evidence>